<dbReference type="AlphaFoldDB" id="A0A1M5FE06"/>
<dbReference type="STRING" id="1121884.SAMN02745131_03812"/>
<proteinExistence type="predicted"/>
<dbReference type="RefSeq" id="WP_072836933.1">
    <property type="nucleotide sequence ID" value="NZ_FQUU01000022.1"/>
</dbReference>
<name>A0A1M5FE06_9BACT</name>
<organism evidence="1 2">
    <name type="scientific">Flavisolibacter ginsengisoli DSM 18119</name>
    <dbReference type="NCBI Taxonomy" id="1121884"/>
    <lineage>
        <taxon>Bacteria</taxon>
        <taxon>Pseudomonadati</taxon>
        <taxon>Bacteroidota</taxon>
        <taxon>Chitinophagia</taxon>
        <taxon>Chitinophagales</taxon>
        <taxon>Chitinophagaceae</taxon>
        <taxon>Flavisolibacter</taxon>
    </lineage>
</organism>
<dbReference type="Pfam" id="PF19777">
    <property type="entry name" value="DUF6263"/>
    <property type="match status" value="1"/>
</dbReference>
<dbReference type="Proteomes" id="UP000184048">
    <property type="component" value="Unassembled WGS sequence"/>
</dbReference>
<gene>
    <name evidence="1" type="ORF">SAMN02745131_03812</name>
</gene>
<dbReference type="OrthoDB" id="667437at2"/>
<accession>A0A1M5FE06</accession>
<dbReference type="InterPro" id="IPR046230">
    <property type="entry name" value="DUF6263"/>
</dbReference>
<keyword evidence="2" id="KW-1185">Reference proteome</keyword>
<evidence type="ECO:0000313" key="1">
    <source>
        <dbReference type="EMBL" id="SHF89716.1"/>
    </source>
</evidence>
<evidence type="ECO:0000313" key="2">
    <source>
        <dbReference type="Proteomes" id="UP000184048"/>
    </source>
</evidence>
<sequence>MKKVLVGACIMLSLNSFSQKVSGKLNFPKSQKLEMVTETNKTATMELMGQSMESTVNSTMTEVFDISGTDGKGANIEHKVKHLVFTANGMGNSQSFDSEKEDDRKGEMGKIMEKSLKNKYTMSVDPSGKITAIKLDDDNPNGTKNEKTDAMAELASTQLGVTLGLPKPGDASIFKILPDKEITTGDFWTDSSSANGQKRRTVYTVKSITDQEVTLDYTEDINVNTTQEIMGTQASIKSDDKVTGQVIIDRATGLLKQKTATMNTNATMEAQGMTIPSTGKTTITVTVKPA</sequence>
<protein>
    <submittedName>
        <fullName evidence="1">Uncharacterized protein</fullName>
    </submittedName>
</protein>
<reference evidence="1 2" key="1">
    <citation type="submission" date="2016-11" db="EMBL/GenBank/DDBJ databases">
        <authorList>
            <person name="Jaros S."/>
            <person name="Januszkiewicz K."/>
            <person name="Wedrychowicz H."/>
        </authorList>
    </citation>
    <scope>NUCLEOTIDE SEQUENCE [LARGE SCALE GENOMIC DNA]</scope>
    <source>
        <strain evidence="1 2">DSM 18119</strain>
    </source>
</reference>
<dbReference type="EMBL" id="FQUU01000022">
    <property type="protein sequence ID" value="SHF89716.1"/>
    <property type="molecule type" value="Genomic_DNA"/>
</dbReference>